<proteinExistence type="inferred from homology"/>
<dbReference type="SMART" id="SM00283">
    <property type="entry name" value="MA"/>
    <property type="match status" value="1"/>
</dbReference>
<keyword evidence="2" id="KW-0488">Methylation</keyword>
<dbReference type="PANTHER" id="PTHR43531">
    <property type="entry name" value="PROTEIN ICFG"/>
    <property type="match status" value="1"/>
</dbReference>
<dbReference type="GO" id="GO:0006935">
    <property type="term" value="P:chemotaxis"/>
    <property type="evidence" value="ECO:0007669"/>
    <property type="project" value="InterPro"/>
</dbReference>
<dbReference type="CDD" id="cd19411">
    <property type="entry name" value="MCP2201-like_sensor"/>
    <property type="match status" value="1"/>
</dbReference>
<dbReference type="Gene3D" id="6.10.340.10">
    <property type="match status" value="1"/>
</dbReference>
<dbReference type="Pfam" id="PF00015">
    <property type="entry name" value="MCPsignal"/>
    <property type="match status" value="1"/>
</dbReference>
<evidence type="ECO:0000256" key="4">
    <source>
        <dbReference type="PROSITE-ProRule" id="PRU00284"/>
    </source>
</evidence>
<evidence type="ECO:0000313" key="9">
    <source>
        <dbReference type="Proteomes" id="UP000534388"/>
    </source>
</evidence>
<evidence type="ECO:0000259" key="6">
    <source>
        <dbReference type="PROSITE" id="PS50111"/>
    </source>
</evidence>
<protein>
    <submittedName>
        <fullName evidence="8">MCP four helix bundle domain-containing protein</fullName>
    </submittedName>
</protein>
<name>A0A7W2IB29_9BURK</name>
<dbReference type="EMBL" id="JACEZT010000004">
    <property type="protein sequence ID" value="MBA5636884.1"/>
    <property type="molecule type" value="Genomic_DNA"/>
</dbReference>
<dbReference type="Pfam" id="PF12729">
    <property type="entry name" value="4HB_MCP_1"/>
    <property type="match status" value="1"/>
</dbReference>
<feature type="domain" description="Methyl-accepting transducer" evidence="6">
    <location>
        <begin position="269"/>
        <end position="498"/>
    </location>
</feature>
<dbReference type="Pfam" id="PF00672">
    <property type="entry name" value="HAMP"/>
    <property type="match status" value="1"/>
</dbReference>
<evidence type="ECO:0000259" key="7">
    <source>
        <dbReference type="PROSITE" id="PS50885"/>
    </source>
</evidence>
<evidence type="ECO:0000256" key="3">
    <source>
        <dbReference type="ARBA" id="ARBA00029447"/>
    </source>
</evidence>
<dbReference type="RefSeq" id="WP_182161028.1">
    <property type="nucleotide sequence ID" value="NZ_JACEZT010000004.1"/>
</dbReference>
<dbReference type="FunFam" id="1.10.287.950:FF:000001">
    <property type="entry name" value="Methyl-accepting chemotaxis sensory transducer"/>
    <property type="match status" value="1"/>
</dbReference>
<reference evidence="8 9" key="1">
    <citation type="submission" date="2020-07" db="EMBL/GenBank/DDBJ databases">
        <title>Novel species isolated from subtropical streams in China.</title>
        <authorList>
            <person name="Lu H."/>
        </authorList>
    </citation>
    <scope>NUCLEOTIDE SEQUENCE [LARGE SCALE GENOMIC DNA]</scope>
    <source>
        <strain evidence="8 9">LX20W</strain>
    </source>
</reference>
<dbReference type="GO" id="GO:0007165">
    <property type="term" value="P:signal transduction"/>
    <property type="evidence" value="ECO:0007669"/>
    <property type="project" value="UniProtKB-KW"/>
</dbReference>
<dbReference type="InterPro" id="IPR047347">
    <property type="entry name" value="YvaQ-like_sensor"/>
</dbReference>
<dbReference type="SMART" id="SM00304">
    <property type="entry name" value="HAMP"/>
    <property type="match status" value="1"/>
</dbReference>
<keyword evidence="5" id="KW-0812">Transmembrane</keyword>
<comment type="similarity">
    <text evidence="3">Belongs to the methyl-accepting chemotaxis (MCP) protein family.</text>
</comment>
<keyword evidence="5" id="KW-1133">Transmembrane helix</keyword>
<dbReference type="GO" id="GO:0004888">
    <property type="term" value="F:transmembrane signaling receptor activity"/>
    <property type="evidence" value="ECO:0007669"/>
    <property type="project" value="InterPro"/>
</dbReference>
<feature type="transmembrane region" description="Helical" evidence="5">
    <location>
        <begin position="190"/>
        <end position="210"/>
    </location>
</feature>
<dbReference type="SUPFAM" id="SSF58104">
    <property type="entry name" value="Methyl-accepting chemotaxis protein (MCP) signaling domain"/>
    <property type="match status" value="1"/>
</dbReference>
<evidence type="ECO:0000313" key="8">
    <source>
        <dbReference type="EMBL" id="MBA5636884.1"/>
    </source>
</evidence>
<organism evidence="8 9">
    <name type="scientific">Rugamonas brunnea</name>
    <dbReference type="NCBI Taxonomy" id="2758569"/>
    <lineage>
        <taxon>Bacteria</taxon>
        <taxon>Pseudomonadati</taxon>
        <taxon>Pseudomonadota</taxon>
        <taxon>Betaproteobacteria</taxon>
        <taxon>Burkholderiales</taxon>
        <taxon>Oxalobacteraceae</taxon>
        <taxon>Telluria group</taxon>
        <taxon>Rugamonas</taxon>
    </lineage>
</organism>
<keyword evidence="4" id="KW-0807">Transducer</keyword>
<dbReference type="PROSITE" id="PS50111">
    <property type="entry name" value="CHEMOTAXIS_TRANSDUC_2"/>
    <property type="match status" value="1"/>
</dbReference>
<dbReference type="PROSITE" id="PS50885">
    <property type="entry name" value="HAMP"/>
    <property type="match status" value="1"/>
</dbReference>
<dbReference type="Gene3D" id="1.10.287.950">
    <property type="entry name" value="Methyl-accepting chemotaxis protein"/>
    <property type="match status" value="1"/>
</dbReference>
<evidence type="ECO:0000256" key="2">
    <source>
        <dbReference type="ARBA" id="ARBA00022481"/>
    </source>
</evidence>
<dbReference type="PRINTS" id="PR00260">
    <property type="entry name" value="CHEMTRNSDUCR"/>
</dbReference>
<keyword evidence="9" id="KW-1185">Reference proteome</keyword>
<evidence type="ECO:0000256" key="1">
    <source>
        <dbReference type="ARBA" id="ARBA00004370"/>
    </source>
</evidence>
<dbReference type="InterPro" id="IPR003660">
    <property type="entry name" value="HAMP_dom"/>
</dbReference>
<sequence length="571" mass="60452">MKLINLKIGTRLTVCFTILVGLLILNVIIGLSNLSATNQSLVNIVDSNNVKVAAANDMSLAQRRSGGRLRNILIYQDPTQMAEEQKKMQAADDDYAVASKKLHELVTLSAGKDILARIDSARDAALPLIAKVVKLGLENKNDEVPSVLANELSPAVDKWQAALKDMATFQANLSTEARQQAERNYDRARLTLSLIAVIATAAAIALAWMVTRSITRPLNAAVRVARTVGEGDLTGEIKVMSTDETGQLLLALKAMNDKLVSIVGQVREGTDAIATGTSQIASGNLDLSTRTEQQASALEETASSMEQMTSTVRQNADNARQANALAGSASEIAVKGGQVVSQVVETMGSIDASARKIVEIISVIDGIAFQTNILALNAAVEAARAGEQGRGFAVVASEVRNLAQRSAAAAKEIKSLIDDSVQKVSTGNQLVNQAGATMEDVVASVKRVTDIMAEIASASQEQESGIGQINQAVTEMDNVTQQNAALVEEAASASASLQEQANQLAAVVSIFKLDRVQRTIVAPTAIRQAPQAAQLASAKPVRNKAEVVRIAADQGVRRKAVANADADWEEF</sequence>
<dbReference type="InterPro" id="IPR051310">
    <property type="entry name" value="MCP_chemotaxis"/>
</dbReference>
<dbReference type="Proteomes" id="UP000534388">
    <property type="component" value="Unassembled WGS sequence"/>
</dbReference>
<feature type="transmembrane region" description="Helical" evidence="5">
    <location>
        <begin position="12"/>
        <end position="31"/>
    </location>
</feature>
<keyword evidence="5" id="KW-0472">Membrane</keyword>
<dbReference type="CDD" id="cd06225">
    <property type="entry name" value="HAMP"/>
    <property type="match status" value="1"/>
</dbReference>
<feature type="domain" description="HAMP" evidence="7">
    <location>
        <begin position="212"/>
        <end position="264"/>
    </location>
</feature>
<evidence type="ECO:0000256" key="5">
    <source>
        <dbReference type="SAM" id="Phobius"/>
    </source>
</evidence>
<comment type="subcellular location">
    <subcellularLocation>
        <location evidence="1">Membrane</location>
    </subcellularLocation>
</comment>
<dbReference type="AlphaFoldDB" id="A0A7W2IB29"/>
<comment type="caution">
    <text evidence="8">The sequence shown here is derived from an EMBL/GenBank/DDBJ whole genome shotgun (WGS) entry which is preliminary data.</text>
</comment>
<dbReference type="InterPro" id="IPR024478">
    <property type="entry name" value="HlyB_4HB_MCP"/>
</dbReference>
<gene>
    <name evidence="8" type="ORF">H3H37_07435</name>
</gene>
<dbReference type="CDD" id="cd11386">
    <property type="entry name" value="MCP_signal"/>
    <property type="match status" value="1"/>
</dbReference>
<accession>A0A7W2IB29</accession>
<dbReference type="InterPro" id="IPR004089">
    <property type="entry name" value="MCPsignal_dom"/>
</dbReference>
<dbReference type="PANTHER" id="PTHR43531:SF14">
    <property type="entry name" value="METHYL-ACCEPTING CHEMOTAXIS PROTEIN I-RELATED"/>
    <property type="match status" value="1"/>
</dbReference>
<dbReference type="GO" id="GO:0005886">
    <property type="term" value="C:plasma membrane"/>
    <property type="evidence" value="ECO:0007669"/>
    <property type="project" value="TreeGrafter"/>
</dbReference>
<dbReference type="InterPro" id="IPR004090">
    <property type="entry name" value="Chemotax_Me-accpt_rcpt"/>
</dbReference>